<reference evidence="3" key="2">
    <citation type="submission" date="2019-09" db="UniProtKB">
        <authorList>
            <consortium name="WormBaseParasite"/>
        </authorList>
    </citation>
    <scope>IDENTIFICATION</scope>
</reference>
<accession>A0A183GL01</accession>
<organism evidence="2 3">
    <name type="scientific">Heligmosomoides polygyrus</name>
    <name type="common">Parasitic roundworm</name>
    <dbReference type="NCBI Taxonomy" id="6339"/>
    <lineage>
        <taxon>Eukaryota</taxon>
        <taxon>Metazoa</taxon>
        <taxon>Ecdysozoa</taxon>
        <taxon>Nematoda</taxon>
        <taxon>Chromadorea</taxon>
        <taxon>Rhabditida</taxon>
        <taxon>Rhabditina</taxon>
        <taxon>Rhabditomorpha</taxon>
        <taxon>Strongyloidea</taxon>
        <taxon>Heligmosomidae</taxon>
        <taxon>Heligmosomoides</taxon>
    </lineage>
</organism>
<gene>
    <name evidence="1" type="ORF">HPBE_LOCUS23370</name>
</gene>
<dbReference type="WBParaSite" id="HPBE_0002337101-mRNA-1">
    <property type="protein sequence ID" value="HPBE_0002337101-mRNA-1"/>
    <property type="gene ID" value="HPBE_0002337101"/>
</dbReference>
<reference evidence="1 2" key="1">
    <citation type="submission" date="2018-11" db="EMBL/GenBank/DDBJ databases">
        <authorList>
            <consortium name="Pathogen Informatics"/>
        </authorList>
    </citation>
    <scope>NUCLEOTIDE SEQUENCE [LARGE SCALE GENOMIC DNA]</scope>
</reference>
<evidence type="ECO:0000313" key="1">
    <source>
        <dbReference type="EMBL" id="VDP38334.1"/>
    </source>
</evidence>
<sequence>MSFTVWLFERCVLIDERYRGVRLDGDFRDFPAATQFIRVFAVLSCPADKSPSVSSSTAHLVPFVDARRIATDQNGSAKQHS</sequence>
<dbReference type="Proteomes" id="UP000050761">
    <property type="component" value="Unassembled WGS sequence"/>
</dbReference>
<evidence type="ECO:0000313" key="3">
    <source>
        <dbReference type="WBParaSite" id="HPBE_0002337101-mRNA-1"/>
    </source>
</evidence>
<accession>A0A3P8E1R2</accession>
<dbReference type="EMBL" id="UZAH01034984">
    <property type="protein sequence ID" value="VDP38334.1"/>
    <property type="molecule type" value="Genomic_DNA"/>
</dbReference>
<dbReference type="AlphaFoldDB" id="A0A183GL01"/>
<name>A0A183GL01_HELPZ</name>
<protein>
    <submittedName>
        <fullName evidence="3">Secreted protein</fullName>
    </submittedName>
</protein>
<evidence type="ECO:0000313" key="2">
    <source>
        <dbReference type="Proteomes" id="UP000050761"/>
    </source>
</evidence>
<keyword evidence="2" id="KW-1185">Reference proteome</keyword>
<proteinExistence type="predicted"/>